<evidence type="ECO:0000313" key="7">
    <source>
        <dbReference type="EMBL" id="KAJ7013528.1"/>
    </source>
</evidence>
<feature type="transmembrane region" description="Helical" evidence="6">
    <location>
        <begin position="133"/>
        <end position="152"/>
    </location>
</feature>
<reference evidence="7 8" key="1">
    <citation type="journal article" date="2023" name="Mol. Ecol. Resour.">
        <title>Chromosome-level genome assembly of a triploid poplar Populus alba 'Berolinensis'.</title>
        <authorList>
            <person name="Chen S."/>
            <person name="Yu Y."/>
            <person name="Wang X."/>
            <person name="Wang S."/>
            <person name="Zhang T."/>
            <person name="Zhou Y."/>
            <person name="He R."/>
            <person name="Meng N."/>
            <person name="Wang Y."/>
            <person name="Liu W."/>
            <person name="Liu Z."/>
            <person name="Liu J."/>
            <person name="Guo Q."/>
            <person name="Huang H."/>
            <person name="Sederoff R.R."/>
            <person name="Wang G."/>
            <person name="Qu G."/>
            <person name="Chen S."/>
        </authorList>
    </citation>
    <scope>NUCLEOTIDE SEQUENCE [LARGE SCALE GENOMIC DNA]</scope>
    <source>
        <strain evidence="7">SC-2020</strain>
    </source>
</reference>
<gene>
    <name evidence="7" type="ORF">NC653_003254</name>
</gene>
<dbReference type="InterPro" id="IPR037185">
    <property type="entry name" value="EmrE-like"/>
</dbReference>
<dbReference type="AlphaFoldDB" id="A0AAD6RR16"/>
<feature type="transmembrane region" description="Helical" evidence="6">
    <location>
        <begin position="104"/>
        <end position="127"/>
    </location>
</feature>
<comment type="caution">
    <text evidence="7">The sequence shown here is derived from an EMBL/GenBank/DDBJ whole genome shotgun (WGS) entry which is preliminary data.</text>
</comment>
<keyword evidence="4 6" id="KW-0472">Membrane</keyword>
<evidence type="ECO:0000256" key="4">
    <source>
        <dbReference type="ARBA" id="ARBA00023136"/>
    </source>
</evidence>
<evidence type="ECO:0000256" key="6">
    <source>
        <dbReference type="SAM" id="Phobius"/>
    </source>
</evidence>
<sequence>METLSLNNARGIANVAGTAICIGGAMLLTFYKGIEINIWHTNINLLKYHHNPHQNNVGSTKQQMFGLAIALIACVFYAFWVILQGFLASGLNITLMAWCIAKRGPLYVAIFNPLMLLVVALAGSLIFQEKLHLGSILGGVLIITGLYTVLWGKSKKAKNKNQPAVLPNNSDQESTEVAVTPQSEINKDSAV</sequence>
<evidence type="ECO:0000256" key="3">
    <source>
        <dbReference type="ARBA" id="ARBA00022989"/>
    </source>
</evidence>
<dbReference type="EMBL" id="JAQIZT010000001">
    <property type="protein sequence ID" value="KAJ7013528.1"/>
    <property type="molecule type" value="Genomic_DNA"/>
</dbReference>
<dbReference type="Proteomes" id="UP001164929">
    <property type="component" value="Chromosome 1"/>
</dbReference>
<accession>A0AAD6RR16</accession>
<dbReference type="GO" id="GO:0016020">
    <property type="term" value="C:membrane"/>
    <property type="evidence" value="ECO:0007669"/>
    <property type="project" value="InterPro"/>
</dbReference>
<evidence type="ECO:0000313" key="8">
    <source>
        <dbReference type="Proteomes" id="UP001164929"/>
    </source>
</evidence>
<evidence type="ECO:0000256" key="2">
    <source>
        <dbReference type="ARBA" id="ARBA00022692"/>
    </source>
</evidence>
<feature type="region of interest" description="Disordered" evidence="5">
    <location>
        <begin position="157"/>
        <end position="191"/>
    </location>
</feature>
<feature type="transmembrane region" description="Helical" evidence="6">
    <location>
        <begin position="64"/>
        <end position="83"/>
    </location>
</feature>
<keyword evidence="2 6" id="KW-0812">Transmembrane</keyword>
<keyword evidence="3 6" id="KW-1133">Transmembrane helix</keyword>
<evidence type="ECO:0000256" key="5">
    <source>
        <dbReference type="SAM" id="MobiDB-lite"/>
    </source>
</evidence>
<comment type="subcellular location">
    <subcellularLocation>
        <location evidence="1">Membrane</location>
        <topology evidence="1">Multi-pass membrane protein</topology>
    </subcellularLocation>
</comment>
<dbReference type="GO" id="GO:0022857">
    <property type="term" value="F:transmembrane transporter activity"/>
    <property type="evidence" value="ECO:0007669"/>
    <property type="project" value="InterPro"/>
</dbReference>
<feature type="compositionally biased region" description="Polar residues" evidence="5">
    <location>
        <begin position="167"/>
        <end position="184"/>
    </location>
</feature>
<dbReference type="SUPFAM" id="SSF103481">
    <property type="entry name" value="Multidrug resistance efflux transporter EmrE"/>
    <property type="match status" value="1"/>
</dbReference>
<proteinExistence type="predicted"/>
<evidence type="ECO:0000256" key="1">
    <source>
        <dbReference type="ARBA" id="ARBA00004141"/>
    </source>
</evidence>
<dbReference type="PANTHER" id="PTHR31218">
    <property type="entry name" value="WAT1-RELATED PROTEIN"/>
    <property type="match status" value="1"/>
</dbReference>
<organism evidence="7 8">
    <name type="scientific">Populus alba x Populus x berolinensis</name>
    <dbReference type="NCBI Taxonomy" id="444605"/>
    <lineage>
        <taxon>Eukaryota</taxon>
        <taxon>Viridiplantae</taxon>
        <taxon>Streptophyta</taxon>
        <taxon>Embryophyta</taxon>
        <taxon>Tracheophyta</taxon>
        <taxon>Spermatophyta</taxon>
        <taxon>Magnoliopsida</taxon>
        <taxon>eudicotyledons</taxon>
        <taxon>Gunneridae</taxon>
        <taxon>Pentapetalae</taxon>
        <taxon>rosids</taxon>
        <taxon>fabids</taxon>
        <taxon>Malpighiales</taxon>
        <taxon>Salicaceae</taxon>
        <taxon>Saliceae</taxon>
        <taxon>Populus</taxon>
    </lineage>
</organism>
<dbReference type="InterPro" id="IPR030184">
    <property type="entry name" value="WAT1-related"/>
</dbReference>
<protein>
    <submittedName>
        <fullName evidence="7">WAT1-related protein</fullName>
    </submittedName>
</protein>
<name>A0AAD6RR16_9ROSI</name>
<feature type="transmembrane region" description="Helical" evidence="6">
    <location>
        <begin position="12"/>
        <end position="31"/>
    </location>
</feature>
<keyword evidence="8" id="KW-1185">Reference proteome</keyword>